<dbReference type="EMBL" id="SRLO01000170">
    <property type="protein sequence ID" value="TNN69861.1"/>
    <property type="molecule type" value="Genomic_DNA"/>
</dbReference>
<accession>A0A4Z2HW98</accession>
<dbReference type="Proteomes" id="UP000314294">
    <property type="component" value="Unassembled WGS sequence"/>
</dbReference>
<name>A0A4Z2HW98_9TELE</name>
<comment type="caution">
    <text evidence="1">The sequence shown here is derived from an EMBL/GenBank/DDBJ whole genome shotgun (WGS) entry which is preliminary data.</text>
</comment>
<protein>
    <submittedName>
        <fullName evidence="1">Uncharacterized protein</fullName>
    </submittedName>
</protein>
<evidence type="ECO:0000313" key="2">
    <source>
        <dbReference type="Proteomes" id="UP000314294"/>
    </source>
</evidence>
<gene>
    <name evidence="1" type="ORF">EYF80_019929</name>
</gene>
<reference evidence="1 2" key="1">
    <citation type="submission" date="2019-03" db="EMBL/GenBank/DDBJ databases">
        <title>First draft genome of Liparis tanakae, snailfish: a comprehensive survey of snailfish specific genes.</title>
        <authorList>
            <person name="Kim W."/>
            <person name="Song I."/>
            <person name="Jeong J.-H."/>
            <person name="Kim D."/>
            <person name="Kim S."/>
            <person name="Ryu S."/>
            <person name="Song J.Y."/>
            <person name="Lee S.K."/>
        </authorList>
    </citation>
    <scope>NUCLEOTIDE SEQUENCE [LARGE SCALE GENOMIC DNA]</scope>
    <source>
        <tissue evidence="1">Muscle</tissue>
    </source>
</reference>
<organism evidence="1 2">
    <name type="scientific">Liparis tanakae</name>
    <name type="common">Tanaka's snailfish</name>
    <dbReference type="NCBI Taxonomy" id="230148"/>
    <lineage>
        <taxon>Eukaryota</taxon>
        <taxon>Metazoa</taxon>
        <taxon>Chordata</taxon>
        <taxon>Craniata</taxon>
        <taxon>Vertebrata</taxon>
        <taxon>Euteleostomi</taxon>
        <taxon>Actinopterygii</taxon>
        <taxon>Neopterygii</taxon>
        <taxon>Teleostei</taxon>
        <taxon>Neoteleostei</taxon>
        <taxon>Acanthomorphata</taxon>
        <taxon>Eupercaria</taxon>
        <taxon>Perciformes</taxon>
        <taxon>Cottioidei</taxon>
        <taxon>Cottales</taxon>
        <taxon>Liparidae</taxon>
        <taxon>Liparis</taxon>
    </lineage>
</organism>
<dbReference type="AlphaFoldDB" id="A0A4Z2HW98"/>
<sequence>MCLARDGPEDEVLTLHPLVVQEVLVRLLQLPGFGVPVYKPRRYLPPSPDHLEGTSQRTLRGWTSGVLPVLLAEEPDTEAWTLATVLAWSGGTYLGIHEITPPQIERNK</sequence>
<evidence type="ECO:0000313" key="1">
    <source>
        <dbReference type="EMBL" id="TNN69861.1"/>
    </source>
</evidence>
<keyword evidence="2" id="KW-1185">Reference proteome</keyword>
<proteinExistence type="predicted"/>